<dbReference type="Proteomes" id="UP001165678">
    <property type="component" value="Unassembled WGS sequence"/>
</dbReference>
<dbReference type="InterPro" id="IPR011008">
    <property type="entry name" value="Dimeric_a/b-barrel"/>
</dbReference>
<accession>A0AA41ZEZ8</accession>
<comment type="similarity">
    <text evidence="1">Belongs to the YciI family.</text>
</comment>
<keyword evidence="4" id="KW-1185">Reference proteome</keyword>
<protein>
    <submittedName>
        <fullName evidence="3">YciI family protein</fullName>
    </submittedName>
</protein>
<dbReference type="EMBL" id="JAPIVE010000001">
    <property type="protein sequence ID" value="MCX2522663.1"/>
    <property type="molecule type" value="Genomic_DNA"/>
</dbReference>
<comment type="caution">
    <text evidence="3">The sequence shown here is derived from an EMBL/GenBank/DDBJ whole genome shotgun (WGS) entry which is preliminary data.</text>
</comment>
<reference evidence="3" key="1">
    <citation type="submission" date="2022-11" db="EMBL/GenBank/DDBJ databases">
        <title>Larsenimonas rhizosphaerae sp. nov., isolated from a tidal mudflat.</title>
        <authorList>
            <person name="Lee S.D."/>
            <person name="Kim I.S."/>
        </authorList>
    </citation>
    <scope>NUCLEOTIDE SEQUENCE</scope>
    <source>
        <strain evidence="3">GH2-1</strain>
    </source>
</reference>
<dbReference type="InterPro" id="IPR005545">
    <property type="entry name" value="YCII"/>
</dbReference>
<evidence type="ECO:0000259" key="2">
    <source>
        <dbReference type="Pfam" id="PF03795"/>
    </source>
</evidence>
<evidence type="ECO:0000313" key="3">
    <source>
        <dbReference type="EMBL" id="MCX2522663.1"/>
    </source>
</evidence>
<evidence type="ECO:0000256" key="1">
    <source>
        <dbReference type="ARBA" id="ARBA00007689"/>
    </source>
</evidence>
<dbReference type="Gene3D" id="3.30.70.1060">
    <property type="entry name" value="Dimeric alpha+beta barrel"/>
    <property type="match status" value="1"/>
</dbReference>
<evidence type="ECO:0000313" key="4">
    <source>
        <dbReference type="Proteomes" id="UP001165678"/>
    </source>
</evidence>
<dbReference type="RefSeq" id="WP_250935802.1">
    <property type="nucleotide sequence ID" value="NZ_JAMLJK010000001.1"/>
</dbReference>
<dbReference type="Pfam" id="PF03795">
    <property type="entry name" value="YCII"/>
    <property type="match status" value="1"/>
</dbReference>
<dbReference type="SUPFAM" id="SSF54909">
    <property type="entry name" value="Dimeric alpha+beta barrel"/>
    <property type="match status" value="1"/>
</dbReference>
<name>A0AA41ZEZ8_9GAMM</name>
<gene>
    <name evidence="3" type="ORF">OQ287_00210</name>
</gene>
<dbReference type="AlphaFoldDB" id="A0AA41ZEZ8"/>
<proteinExistence type="inferred from homology"/>
<dbReference type="PANTHER" id="PTHR37828:SF1">
    <property type="entry name" value="YCII-RELATED DOMAIN-CONTAINING PROTEIN"/>
    <property type="match status" value="1"/>
</dbReference>
<feature type="domain" description="YCII-related" evidence="2">
    <location>
        <begin position="13"/>
        <end position="81"/>
    </location>
</feature>
<organism evidence="3 4">
    <name type="scientific">Larsenimonas rhizosphaerae</name>
    <dbReference type="NCBI Taxonomy" id="2944682"/>
    <lineage>
        <taxon>Bacteria</taxon>
        <taxon>Pseudomonadati</taxon>
        <taxon>Pseudomonadota</taxon>
        <taxon>Gammaproteobacteria</taxon>
        <taxon>Oceanospirillales</taxon>
        <taxon>Halomonadaceae</taxon>
        <taxon>Larsenimonas</taxon>
    </lineage>
</organism>
<sequence length="85" mass="9210">MATFLVVLSRDTDVSDDMITAHRAFLADLRAEKRLGLAGPFKDVRGGAYILEAETLSMAQEEAARDPLISEGIAQATVHEWAAHA</sequence>
<dbReference type="PANTHER" id="PTHR37828">
    <property type="entry name" value="GSR2449 PROTEIN"/>
    <property type="match status" value="1"/>
</dbReference>